<evidence type="ECO:0000256" key="7">
    <source>
        <dbReference type="ARBA" id="ARBA00023239"/>
    </source>
</evidence>
<dbReference type="UniPathway" id="UPA00545">
    <property type="reaction ID" value="UER00824"/>
</dbReference>
<dbReference type="SUPFAM" id="SSF51126">
    <property type="entry name" value="Pectin lyase-like"/>
    <property type="match status" value="1"/>
</dbReference>
<evidence type="ECO:0000256" key="2">
    <source>
        <dbReference type="ARBA" id="ARBA00005220"/>
    </source>
</evidence>
<evidence type="ECO:0000256" key="3">
    <source>
        <dbReference type="ARBA" id="ARBA00012272"/>
    </source>
</evidence>
<dbReference type="OrthoDB" id="1637350at2759"/>
<accession>W1PQZ9</accession>
<feature type="domain" description="Pectate lyase" evidence="9">
    <location>
        <begin position="112"/>
        <end position="310"/>
    </location>
</feature>
<dbReference type="InterPro" id="IPR018082">
    <property type="entry name" value="AmbAllergen"/>
</dbReference>
<dbReference type="Pfam" id="PF00544">
    <property type="entry name" value="Pectate_lyase_4"/>
    <property type="match status" value="1"/>
</dbReference>
<dbReference type="EMBL" id="KI392934">
    <property type="protein sequence ID" value="ERN10214.1"/>
    <property type="molecule type" value="Genomic_DNA"/>
</dbReference>
<organism evidence="10 11">
    <name type="scientific">Amborella trichopoda</name>
    <dbReference type="NCBI Taxonomy" id="13333"/>
    <lineage>
        <taxon>Eukaryota</taxon>
        <taxon>Viridiplantae</taxon>
        <taxon>Streptophyta</taxon>
        <taxon>Embryophyta</taxon>
        <taxon>Tracheophyta</taxon>
        <taxon>Spermatophyta</taxon>
        <taxon>Magnoliopsida</taxon>
        <taxon>Amborellales</taxon>
        <taxon>Amborellaceae</taxon>
        <taxon>Amborella</taxon>
    </lineage>
</organism>
<name>W1PQZ9_AMBTC</name>
<keyword evidence="6 8" id="KW-0106">Calcium</keyword>
<dbReference type="AlphaFoldDB" id="W1PQZ9"/>
<dbReference type="PANTHER" id="PTHR31683">
    <property type="entry name" value="PECTATE LYASE 18-RELATED"/>
    <property type="match status" value="1"/>
</dbReference>
<dbReference type="OMA" id="QGDKMQW"/>
<comment type="similarity">
    <text evidence="8">Belongs to the polysaccharide lyase 1 family.</text>
</comment>
<gene>
    <name evidence="10" type="ORF">AMTR_s00171p00044290</name>
</gene>
<dbReference type="GO" id="GO:0030570">
    <property type="term" value="F:pectate lyase activity"/>
    <property type="evidence" value="ECO:0000318"/>
    <property type="project" value="GO_Central"/>
</dbReference>
<dbReference type="Gene3D" id="2.160.20.10">
    <property type="entry name" value="Single-stranded right-handed beta-helix, Pectin lyase-like"/>
    <property type="match status" value="1"/>
</dbReference>
<dbReference type="InterPro" id="IPR045032">
    <property type="entry name" value="PEL"/>
</dbReference>
<dbReference type="Gramene" id="ERN10214">
    <property type="protein sequence ID" value="ERN10214"/>
    <property type="gene ID" value="AMTR_s00171p00044290"/>
</dbReference>
<keyword evidence="11" id="KW-1185">Reference proteome</keyword>
<keyword evidence="7 8" id="KW-0456">Lyase</keyword>
<comment type="pathway">
    <text evidence="2 8">Glycan metabolism; pectin degradation; 2-dehydro-3-deoxy-D-gluconate from pectin: step 2/5.</text>
</comment>
<dbReference type="eggNOG" id="ENOG502QT22">
    <property type="taxonomic scope" value="Eukaryota"/>
</dbReference>
<dbReference type="HOGENOM" id="CLU_026608_1_0_1"/>
<evidence type="ECO:0000256" key="8">
    <source>
        <dbReference type="RuleBase" id="RU361123"/>
    </source>
</evidence>
<feature type="chain" id="PRO_5005149668" description="Pectate lyase" evidence="8">
    <location>
        <begin position="26"/>
        <end position="385"/>
    </location>
</feature>
<comment type="cofactor">
    <cofactor evidence="8">
        <name>Ca(2+)</name>
        <dbReference type="ChEBI" id="CHEBI:29108"/>
    </cofactor>
    <text evidence="8">Binds 1 Ca(2+) ion. Required for its activity.</text>
</comment>
<sequence>MGWAHLLLNLTLVLWLLCLVHYAEATRGRGKPITMNAIDRCWRSDRNWAKNRMRLAACSVGFTGKMWGNVKPRVRHYVVTSNVDDPVNPGPGTLRDAATRRRGRAWITFSHSMTITLKMPLLVSSFTTIDGRGADVQIAYGSCLTLSEVNNVIIHGLRIHHCVKTRPGPILGSRGQVIGRYERIDGDAIAVVASSKIWIDHNTLSRCQDGLLDVTRESTAITVSNNWFRDHEKVMLLGHDDGFAGDRNMRVTIAFNHFGPNCDQRMPRIRHGYAHLVNNFYDGWTQYAIGGSGNPTIKSEGNFFVAPANSPSKAVIWQAYGGGSKWNWKSRMDVFQNGAYFTQAGNGRVRPRYTKEQFFAAQGGRRVRAMTRSSGALRCVQGRRC</sequence>
<protein>
    <recommendedName>
        <fullName evidence="3 8">Pectate lyase</fullName>
        <ecNumber evidence="3 8">4.2.2.2</ecNumber>
    </recommendedName>
</protein>
<dbReference type="InterPro" id="IPR011050">
    <property type="entry name" value="Pectin_lyase_fold/virulence"/>
</dbReference>
<evidence type="ECO:0000256" key="6">
    <source>
        <dbReference type="ARBA" id="ARBA00022837"/>
    </source>
</evidence>
<dbReference type="STRING" id="13333.W1PQZ9"/>
<proteinExistence type="inferred from homology"/>
<dbReference type="InterPro" id="IPR012334">
    <property type="entry name" value="Pectin_lyas_fold"/>
</dbReference>
<dbReference type="Proteomes" id="UP000017836">
    <property type="component" value="Unassembled WGS sequence"/>
</dbReference>
<evidence type="ECO:0000256" key="4">
    <source>
        <dbReference type="ARBA" id="ARBA00022723"/>
    </source>
</evidence>
<evidence type="ECO:0000313" key="11">
    <source>
        <dbReference type="Proteomes" id="UP000017836"/>
    </source>
</evidence>
<dbReference type="PANTHER" id="PTHR31683:SF74">
    <property type="entry name" value="PECTATE LYASE"/>
    <property type="match status" value="1"/>
</dbReference>
<dbReference type="InterPro" id="IPR002022">
    <property type="entry name" value="Pec_lyase"/>
</dbReference>
<feature type="signal peptide" evidence="8">
    <location>
        <begin position="1"/>
        <end position="25"/>
    </location>
</feature>
<evidence type="ECO:0000256" key="5">
    <source>
        <dbReference type="ARBA" id="ARBA00022729"/>
    </source>
</evidence>
<evidence type="ECO:0000256" key="1">
    <source>
        <dbReference type="ARBA" id="ARBA00000695"/>
    </source>
</evidence>
<evidence type="ECO:0000313" key="10">
    <source>
        <dbReference type="EMBL" id="ERN10214.1"/>
    </source>
</evidence>
<dbReference type="SMART" id="SM00656">
    <property type="entry name" value="Amb_all"/>
    <property type="match status" value="1"/>
</dbReference>
<dbReference type="EC" id="4.2.2.2" evidence="3 8"/>
<dbReference type="GO" id="GO:0046872">
    <property type="term" value="F:metal ion binding"/>
    <property type="evidence" value="ECO:0007669"/>
    <property type="project" value="UniProtKB-KW"/>
</dbReference>
<comment type="catalytic activity">
    <reaction evidence="1 8">
        <text>Eliminative cleavage of (1-&gt;4)-alpha-D-galacturonan to give oligosaccharides with 4-deoxy-alpha-D-galact-4-enuronosyl groups at their non-reducing ends.</text>
        <dbReference type="EC" id="4.2.2.2"/>
    </reaction>
</comment>
<dbReference type="GO" id="GO:0045490">
    <property type="term" value="P:pectin catabolic process"/>
    <property type="evidence" value="ECO:0007669"/>
    <property type="project" value="UniProtKB-UniPathway"/>
</dbReference>
<reference evidence="11" key="1">
    <citation type="journal article" date="2013" name="Science">
        <title>The Amborella genome and the evolution of flowering plants.</title>
        <authorList>
            <consortium name="Amborella Genome Project"/>
        </authorList>
    </citation>
    <scope>NUCLEOTIDE SEQUENCE [LARGE SCALE GENOMIC DNA]</scope>
</reference>
<dbReference type="PRINTS" id="PR00807">
    <property type="entry name" value="AMBALLERGEN"/>
</dbReference>
<evidence type="ECO:0000259" key="9">
    <source>
        <dbReference type="SMART" id="SM00656"/>
    </source>
</evidence>
<keyword evidence="5 8" id="KW-0732">Signal</keyword>
<keyword evidence="4 8" id="KW-0479">Metal-binding</keyword>